<feature type="domain" description="Gamma-glutamylcyclotransferase AIG2-like" evidence="4">
    <location>
        <begin position="41"/>
        <end position="151"/>
    </location>
</feature>
<accession>A0A6A6QU42</accession>
<dbReference type="InterPro" id="IPR036568">
    <property type="entry name" value="GGCT-like_sf"/>
</dbReference>
<dbReference type="PANTHER" id="PTHR31544">
    <property type="entry name" value="AIG2-LIKE PROTEIN D"/>
    <property type="match status" value="1"/>
</dbReference>
<keyword evidence="6" id="KW-1185">Reference proteome</keyword>
<dbReference type="Proteomes" id="UP000799750">
    <property type="component" value="Unassembled WGS sequence"/>
</dbReference>
<protein>
    <recommendedName>
        <fullName evidence="3">Putative gamma-glutamylcyclotransferase</fullName>
    </recommendedName>
</protein>
<evidence type="ECO:0000259" key="4">
    <source>
        <dbReference type="Pfam" id="PF06094"/>
    </source>
</evidence>
<keyword evidence="2" id="KW-0808">Transferase</keyword>
<dbReference type="InterPro" id="IPR045038">
    <property type="entry name" value="AIG2-like"/>
</dbReference>
<dbReference type="AlphaFoldDB" id="A0A6A6QU42"/>
<dbReference type="PANTHER" id="PTHR31544:SF4">
    <property type="entry name" value="GAMMA-GLUTAMYLCYCLOTRANSFERASE-RELATED"/>
    <property type="match status" value="1"/>
</dbReference>
<dbReference type="GO" id="GO:0016740">
    <property type="term" value="F:transferase activity"/>
    <property type="evidence" value="ECO:0007669"/>
    <property type="project" value="UniProtKB-KW"/>
</dbReference>
<dbReference type="InterPro" id="IPR009288">
    <property type="entry name" value="AIG2-like_dom"/>
</dbReference>
<gene>
    <name evidence="5" type="ORF">BU16DRAFT_510590</name>
</gene>
<reference evidence="5" key="1">
    <citation type="journal article" date="2020" name="Stud. Mycol.">
        <title>101 Dothideomycetes genomes: a test case for predicting lifestyles and emergence of pathogens.</title>
        <authorList>
            <person name="Haridas S."/>
            <person name="Albert R."/>
            <person name="Binder M."/>
            <person name="Bloem J."/>
            <person name="Labutti K."/>
            <person name="Salamov A."/>
            <person name="Andreopoulos B."/>
            <person name="Baker S."/>
            <person name="Barry K."/>
            <person name="Bills G."/>
            <person name="Bluhm B."/>
            <person name="Cannon C."/>
            <person name="Castanera R."/>
            <person name="Culley D."/>
            <person name="Daum C."/>
            <person name="Ezra D."/>
            <person name="Gonzalez J."/>
            <person name="Henrissat B."/>
            <person name="Kuo A."/>
            <person name="Liang C."/>
            <person name="Lipzen A."/>
            <person name="Lutzoni F."/>
            <person name="Magnuson J."/>
            <person name="Mondo S."/>
            <person name="Nolan M."/>
            <person name="Ohm R."/>
            <person name="Pangilinan J."/>
            <person name="Park H.-J."/>
            <person name="Ramirez L."/>
            <person name="Alfaro M."/>
            <person name="Sun H."/>
            <person name="Tritt A."/>
            <person name="Yoshinaga Y."/>
            <person name="Zwiers L.-H."/>
            <person name="Turgeon B."/>
            <person name="Goodwin S."/>
            <person name="Spatafora J."/>
            <person name="Crous P."/>
            <person name="Grigoriev I."/>
        </authorList>
    </citation>
    <scope>NUCLEOTIDE SEQUENCE</scope>
    <source>
        <strain evidence="5">CBS 269.34</strain>
    </source>
</reference>
<dbReference type="SUPFAM" id="SSF110857">
    <property type="entry name" value="Gamma-glutamyl cyclotransferase-like"/>
    <property type="match status" value="1"/>
</dbReference>
<proteinExistence type="inferred from homology"/>
<evidence type="ECO:0000256" key="3">
    <source>
        <dbReference type="ARBA" id="ARBA00030602"/>
    </source>
</evidence>
<sequence>MIPPAPPPPLPKTRLPALSSLLPPSASTANASQSGFTPCFFFFYGSLMDPELLQTVLGLPEAPVVRDCWVEGFSTKMWGIYPTLIPRERGKVPGTTSKINEMSHFLRLQEYEGSAYTWCTCDIELGNGETIPGCRTFCWAGDPQSQDLEEGTFDLARYQKYFKASVVRKDWLMPI</sequence>
<comment type="similarity">
    <text evidence="1">Belongs to the gamma-glutamylcyclotransferase family.</text>
</comment>
<dbReference type="Gene3D" id="3.10.490.10">
    <property type="entry name" value="Gamma-glutamyl cyclotransferase-like"/>
    <property type="match status" value="1"/>
</dbReference>
<name>A0A6A6QU42_9PEZI</name>
<evidence type="ECO:0000256" key="2">
    <source>
        <dbReference type="ARBA" id="ARBA00022679"/>
    </source>
</evidence>
<evidence type="ECO:0000313" key="6">
    <source>
        <dbReference type="Proteomes" id="UP000799750"/>
    </source>
</evidence>
<evidence type="ECO:0000313" key="5">
    <source>
        <dbReference type="EMBL" id="KAF2495634.1"/>
    </source>
</evidence>
<dbReference type="Pfam" id="PF06094">
    <property type="entry name" value="GGACT"/>
    <property type="match status" value="1"/>
</dbReference>
<organism evidence="5 6">
    <name type="scientific">Lophium mytilinum</name>
    <dbReference type="NCBI Taxonomy" id="390894"/>
    <lineage>
        <taxon>Eukaryota</taxon>
        <taxon>Fungi</taxon>
        <taxon>Dikarya</taxon>
        <taxon>Ascomycota</taxon>
        <taxon>Pezizomycotina</taxon>
        <taxon>Dothideomycetes</taxon>
        <taxon>Pleosporomycetidae</taxon>
        <taxon>Mytilinidiales</taxon>
        <taxon>Mytilinidiaceae</taxon>
        <taxon>Lophium</taxon>
    </lineage>
</organism>
<evidence type="ECO:0000256" key="1">
    <source>
        <dbReference type="ARBA" id="ARBA00008861"/>
    </source>
</evidence>
<dbReference type="EMBL" id="MU004189">
    <property type="protein sequence ID" value="KAF2495634.1"/>
    <property type="molecule type" value="Genomic_DNA"/>
</dbReference>
<dbReference type="CDD" id="cd06661">
    <property type="entry name" value="GGCT_like"/>
    <property type="match status" value="1"/>
</dbReference>
<dbReference type="OrthoDB" id="3262926at2759"/>
<dbReference type="InterPro" id="IPR013024">
    <property type="entry name" value="GGCT-like"/>
</dbReference>